<comment type="function">
    <text evidence="8">Component of the general transcription and DNA repair factor IIH (TFIIH) core complex which is involved in general and transcription-coupled nucleotide excision repair (NER) of damaged DNA.</text>
</comment>
<dbReference type="PANTHER" id="PTHR13152">
    <property type="entry name" value="TFIIH, POLYPEPTIDE 4"/>
    <property type="match status" value="1"/>
</dbReference>
<evidence type="ECO:0000256" key="2">
    <source>
        <dbReference type="ARBA" id="ARBA00007132"/>
    </source>
</evidence>
<evidence type="ECO:0000313" key="11">
    <source>
        <dbReference type="Proteomes" id="UP001196413"/>
    </source>
</evidence>
<dbReference type="Pfam" id="PF03849">
    <property type="entry name" value="Tfb2"/>
    <property type="match status" value="1"/>
</dbReference>
<organism evidence="10 11">
    <name type="scientific">Parelaphostrongylus tenuis</name>
    <name type="common">Meningeal worm</name>
    <dbReference type="NCBI Taxonomy" id="148309"/>
    <lineage>
        <taxon>Eukaryota</taxon>
        <taxon>Metazoa</taxon>
        <taxon>Ecdysozoa</taxon>
        <taxon>Nematoda</taxon>
        <taxon>Chromadorea</taxon>
        <taxon>Rhabditida</taxon>
        <taxon>Rhabditina</taxon>
        <taxon>Rhabditomorpha</taxon>
        <taxon>Strongyloidea</taxon>
        <taxon>Metastrongylidae</taxon>
        <taxon>Parelaphostrongylus</taxon>
    </lineage>
</organism>
<protein>
    <recommendedName>
        <fullName evidence="8">General transcription factor IIH subunit 4</fullName>
    </recommendedName>
</protein>
<comment type="similarity">
    <text evidence="2 8">Belongs to the TFB2 family.</text>
</comment>
<keyword evidence="6 8" id="KW-0234">DNA repair</keyword>
<dbReference type="GO" id="GO:0001671">
    <property type="term" value="F:ATPase activator activity"/>
    <property type="evidence" value="ECO:0007669"/>
    <property type="project" value="InterPro"/>
</dbReference>
<keyword evidence="5 8" id="KW-0804">Transcription</keyword>
<dbReference type="Pfam" id="PF18307">
    <property type="entry name" value="Tfb2_C"/>
    <property type="match status" value="1"/>
</dbReference>
<evidence type="ECO:0000256" key="1">
    <source>
        <dbReference type="ARBA" id="ARBA00004123"/>
    </source>
</evidence>
<evidence type="ECO:0000256" key="8">
    <source>
        <dbReference type="RuleBase" id="RU364024"/>
    </source>
</evidence>
<dbReference type="GO" id="GO:0003690">
    <property type="term" value="F:double-stranded DNA binding"/>
    <property type="evidence" value="ECO:0007669"/>
    <property type="project" value="TreeGrafter"/>
</dbReference>
<keyword evidence="7 8" id="KW-0539">Nucleus</keyword>
<dbReference type="GO" id="GO:0000439">
    <property type="term" value="C:transcription factor TFIIH core complex"/>
    <property type="evidence" value="ECO:0007669"/>
    <property type="project" value="InterPro"/>
</dbReference>
<dbReference type="GO" id="GO:0006289">
    <property type="term" value="P:nucleotide-excision repair"/>
    <property type="evidence" value="ECO:0007669"/>
    <property type="project" value="InterPro"/>
</dbReference>
<feature type="domain" description="Transcription factor Tfb2 C-terminal" evidence="9">
    <location>
        <begin position="450"/>
        <end position="517"/>
    </location>
</feature>
<reference evidence="10" key="1">
    <citation type="submission" date="2021-06" db="EMBL/GenBank/DDBJ databases">
        <title>Parelaphostrongylus tenuis whole genome reference sequence.</title>
        <authorList>
            <person name="Garwood T.J."/>
            <person name="Larsen P.A."/>
            <person name="Fountain-Jones N.M."/>
            <person name="Garbe J.R."/>
            <person name="Macchietto M.G."/>
            <person name="Kania S.A."/>
            <person name="Gerhold R.W."/>
            <person name="Richards J.E."/>
            <person name="Wolf T.M."/>
        </authorList>
    </citation>
    <scope>NUCLEOTIDE SEQUENCE</scope>
    <source>
        <strain evidence="10">MNPRO001-30</strain>
        <tissue evidence="10">Meninges</tissue>
    </source>
</reference>
<evidence type="ECO:0000256" key="4">
    <source>
        <dbReference type="ARBA" id="ARBA00023015"/>
    </source>
</evidence>
<dbReference type="PANTHER" id="PTHR13152:SF0">
    <property type="entry name" value="GENERAL TRANSCRIPTION FACTOR IIH SUBUNIT 4"/>
    <property type="match status" value="1"/>
</dbReference>
<dbReference type="GO" id="GO:0005675">
    <property type="term" value="C:transcription factor TFIIH holo complex"/>
    <property type="evidence" value="ECO:0007669"/>
    <property type="project" value="TreeGrafter"/>
</dbReference>
<evidence type="ECO:0000256" key="6">
    <source>
        <dbReference type="ARBA" id="ARBA00023204"/>
    </source>
</evidence>
<keyword evidence="4 8" id="KW-0805">Transcription regulation</keyword>
<dbReference type="Gene3D" id="3.30.70.2610">
    <property type="match status" value="1"/>
</dbReference>
<evidence type="ECO:0000256" key="5">
    <source>
        <dbReference type="ARBA" id="ARBA00023163"/>
    </source>
</evidence>
<evidence type="ECO:0000256" key="3">
    <source>
        <dbReference type="ARBA" id="ARBA00022763"/>
    </source>
</evidence>
<evidence type="ECO:0000313" key="10">
    <source>
        <dbReference type="EMBL" id="KAJ1373831.1"/>
    </source>
</evidence>
<comment type="subcellular location">
    <subcellularLocation>
        <location evidence="1 8">Nucleus</location>
    </subcellularLocation>
</comment>
<gene>
    <name evidence="10" type="ORF">KIN20_036357</name>
</gene>
<keyword evidence="3 8" id="KW-0227">DNA damage</keyword>
<proteinExistence type="inferred from homology"/>
<dbReference type="EMBL" id="JAHQIW010007353">
    <property type="protein sequence ID" value="KAJ1373831.1"/>
    <property type="molecule type" value="Genomic_DNA"/>
</dbReference>
<comment type="caution">
    <text evidence="10">The sequence shown here is derived from an EMBL/GenBank/DDBJ whole genome shotgun (WGS) entry which is preliminary data.</text>
</comment>
<evidence type="ECO:0000256" key="7">
    <source>
        <dbReference type="ARBA" id="ARBA00023242"/>
    </source>
</evidence>
<dbReference type="InterPro" id="IPR004598">
    <property type="entry name" value="TFIIH_p52/Tfb2"/>
</dbReference>
<dbReference type="AlphaFoldDB" id="A0AAD5RD20"/>
<evidence type="ECO:0000259" key="9">
    <source>
        <dbReference type="Pfam" id="PF18307"/>
    </source>
</evidence>
<keyword evidence="11" id="KW-1185">Reference proteome</keyword>
<name>A0AAD5RD20_PARTN</name>
<dbReference type="InterPro" id="IPR040662">
    <property type="entry name" value="Tfb2_C"/>
</dbReference>
<dbReference type="Proteomes" id="UP001196413">
    <property type="component" value="Unassembled WGS sequence"/>
</dbReference>
<accession>A0AAD5RD20</accession>
<sequence>MLSDMENLDRPQADVEPAMIPLDHRATALVNFSFFDISHRSCQQRFFGGLDLGDIVGACHGPQRYSVIKGNIFLGYVCTLSSEDRSFLYAQPGCALFVFRMLPNISQQLTVKAMWKANIDDVTIQSSSKVELETAKTLLSDLGLLLSNGILNPVFRQSYLRAIMLGTQKCAKINSVEVDIKRRQNEKELSKKAAERWECILKYLALPSEKNMSSVSSTTRELFSAAGFTNDHDASTDLEITSAGFQFLLLSPAQQVWTYMIEYLKLETAKGCDIRPVLDLLIRIIICVVRGSNFSDRAFEINSNWTNDQTNLLMHMRELGLIFIRKRKDGIFFLTPLLTNLCTGTDDEENGGCIRPLDEQRSGSIIVETNFRLYAYTSSALQLAILSTFTEMIYRFNDMSVGVLTRESVRRALQVGITASQIISFLRANAHRQCLTTGGALNCLPVTVADQIRLWEDERRRMTFTDATLYSAFEGDPEFIGVRDFSLREGILLWADSDKKLVIVSEEGHERVRAWWKANKAAM</sequence>